<dbReference type="Gene3D" id="1.10.3720.10">
    <property type="entry name" value="MetI-like"/>
    <property type="match status" value="1"/>
</dbReference>
<reference evidence="9" key="1">
    <citation type="submission" date="2021-12" db="EMBL/GenBank/DDBJ databases">
        <title>Alicyclobacillaceae gen. nov., sp. nov., isolated from chalcocite enrichment system.</title>
        <authorList>
            <person name="Jiang Z."/>
        </authorList>
    </citation>
    <scope>NUCLEOTIDE SEQUENCE</scope>
    <source>
        <strain evidence="9">MYW30-H2</strain>
    </source>
</reference>
<evidence type="ECO:0000313" key="10">
    <source>
        <dbReference type="Proteomes" id="UP000830167"/>
    </source>
</evidence>
<evidence type="ECO:0000256" key="4">
    <source>
        <dbReference type="ARBA" id="ARBA00022692"/>
    </source>
</evidence>
<proteinExistence type="inferred from homology"/>
<dbReference type="CDD" id="cd06261">
    <property type="entry name" value="TM_PBP2"/>
    <property type="match status" value="1"/>
</dbReference>
<feature type="transmembrane region" description="Helical" evidence="7">
    <location>
        <begin position="268"/>
        <end position="291"/>
    </location>
</feature>
<dbReference type="EMBL" id="CP089291">
    <property type="protein sequence ID" value="UOF91641.1"/>
    <property type="molecule type" value="Genomic_DNA"/>
</dbReference>
<dbReference type="Proteomes" id="UP000830167">
    <property type="component" value="Chromosome"/>
</dbReference>
<keyword evidence="10" id="KW-1185">Reference proteome</keyword>
<evidence type="ECO:0000256" key="6">
    <source>
        <dbReference type="ARBA" id="ARBA00023136"/>
    </source>
</evidence>
<evidence type="ECO:0000256" key="3">
    <source>
        <dbReference type="ARBA" id="ARBA00022475"/>
    </source>
</evidence>
<evidence type="ECO:0000256" key="7">
    <source>
        <dbReference type="RuleBase" id="RU363032"/>
    </source>
</evidence>
<protein>
    <submittedName>
        <fullName evidence="9">Sugar ABC transporter permease</fullName>
    </submittedName>
</protein>
<feature type="transmembrane region" description="Helical" evidence="7">
    <location>
        <begin position="219"/>
        <end position="236"/>
    </location>
</feature>
<accession>A0ABY4CQX7</accession>
<feature type="transmembrane region" description="Helical" evidence="7">
    <location>
        <begin position="167"/>
        <end position="187"/>
    </location>
</feature>
<dbReference type="InterPro" id="IPR000515">
    <property type="entry name" value="MetI-like"/>
</dbReference>
<evidence type="ECO:0000313" key="9">
    <source>
        <dbReference type="EMBL" id="UOF91641.1"/>
    </source>
</evidence>
<evidence type="ECO:0000256" key="2">
    <source>
        <dbReference type="ARBA" id="ARBA00022448"/>
    </source>
</evidence>
<dbReference type="PANTHER" id="PTHR30193:SF37">
    <property type="entry name" value="INNER MEMBRANE ABC TRANSPORTER PERMEASE PROTEIN YCJO"/>
    <property type="match status" value="1"/>
</dbReference>
<organism evidence="9 10">
    <name type="scientific">Fodinisporobacter ferrooxydans</name>
    <dbReference type="NCBI Taxonomy" id="2901836"/>
    <lineage>
        <taxon>Bacteria</taxon>
        <taxon>Bacillati</taxon>
        <taxon>Bacillota</taxon>
        <taxon>Bacilli</taxon>
        <taxon>Bacillales</taxon>
        <taxon>Alicyclobacillaceae</taxon>
        <taxon>Fodinisporobacter</taxon>
    </lineage>
</organism>
<sequence>MNGAQGIRVSSMSYRLQKNLLGWLFVLPTFGFLSVFVIASICYVLYLSFFQWNLISPHPTFVGLKNYIDMVKDRDFQKAVIRTFFYMLGTTGITLPLALIFALLLNKPVRGIALLRGMIFVPYVIPAVSAAIAWGWLLEPHFGLVNYVLHLFGFSGYTWLSHPKSALISLIFIYVWQFSGYFTMLFLSGLQSIPESLYEAVKVDGGSWWAQFRHVTCPMLSPTLFFTVTMSIIFSVQSFDQIFVLTNGGPADSTTTIVFYLFKQGFQFFHIGNAAAISILMLMFLFLVTYLQFRGSEKWVHHQM</sequence>
<dbReference type="RefSeq" id="WP_347438336.1">
    <property type="nucleotide sequence ID" value="NZ_CP089291.1"/>
</dbReference>
<evidence type="ECO:0000259" key="8">
    <source>
        <dbReference type="PROSITE" id="PS50928"/>
    </source>
</evidence>
<name>A0ABY4CQX7_9BACL</name>
<dbReference type="SUPFAM" id="SSF161098">
    <property type="entry name" value="MetI-like"/>
    <property type="match status" value="1"/>
</dbReference>
<evidence type="ECO:0000256" key="5">
    <source>
        <dbReference type="ARBA" id="ARBA00022989"/>
    </source>
</evidence>
<dbReference type="InterPro" id="IPR035906">
    <property type="entry name" value="MetI-like_sf"/>
</dbReference>
<gene>
    <name evidence="9" type="ORF">LSG31_05170</name>
</gene>
<dbReference type="InterPro" id="IPR051393">
    <property type="entry name" value="ABC_transporter_permease"/>
</dbReference>
<comment type="similarity">
    <text evidence="7">Belongs to the binding-protein-dependent transport system permease family.</text>
</comment>
<feature type="transmembrane region" description="Helical" evidence="7">
    <location>
        <begin position="117"/>
        <end position="138"/>
    </location>
</feature>
<feature type="domain" description="ABC transmembrane type-1" evidence="8">
    <location>
        <begin position="80"/>
        <end position="292"/>
    </location>
</feature>
<feature type="transmembrane region" description="Helical" evidence="7">
    <location>
        <begin position="20"/>
        <end position="46"/>
    </location>
</feature>
<evidence type="ECO:0000256" key="1">
    <source>
        <dbReference type="ARBA" id="ARBA00004651"/>
    </source>
</evidence>
<keyword evidence="3" id="KW-1003">Cell membrane</keyword>
<keyword evidence="2 7" id="KW-0813">Transport</keyword>
<dbReference type="Pfam" id="PF00528">
    <property type="entry name" value="BPD_transp_1"/>
    <property type="match status" value="1"/>
</dbReference>
<dbReference type="PROSITE" id="PS50928">
    <property type="entry name" value="ABC_TM1"/>
    <property type="match status" value="1"/>
</dbReference>
<feature type="transmembrane region" description="Helical" evidence="7">
    <location>
        <begin position="144"/>
        <end position="160"/>
    </location>
</feature>
<keyword evidence="4 7" id="KW-0812">Transmembrane</keyword>
<feature type="transmembrane region" description="Helical" evidence="7">
    <location>
        <begin position="243"/>
        <end position="262"/>
    </location>
</feature>
<keyword evidence="5 7" id="KW-1133">Transmembrane helix</keyword>
<comment type="subcellular location">
    <subcellularLocation>
        <location evidence="1 7">Cell membrane</location>
        <topology evidence="1 7">Multi-pass membrane protein</topology>
    </subcellularLocation>
</comment>
<keyword evidence="6 7" id="KW-0472">Membrane</keyword>
<feature type="transmembrane region" description="Helical" evidence="7">
    <location>
        <begin position="84"/>
        <end position="105"/>
    </location>
</feature>
<dbReference type="PANTHER" id="PTHR30193">
    <property type="entry name" value="ABC TRANSPORTER PERMEASE PROTEIN"/>
    <property type="match status" value="1"/>
</dbReference>